<dbReference type="PANTHER" id="PTHR43491:SF1">
    <property type="entry name" value="UDP-N-ACETYL-D-MANNOSAMINE DEHYDROGENASE"/>
    <property type="match status" value="1"/>
</dbReference>
<dbReference type="InterPro" id="IPR036220">
    <property type="entry name" value="UDP-Glc/GDP-Man_DH_C_sf"/>
</dbReference>
<dbReference type="NCBIfam" id="TIGR03026">
    <property type="entry name" value="NDP-sugDHase"/>
    <property type="match status" value="1"/>
</dbReference>
<keyword evidence="1" id="KW-0560">Oxidoreductase</keyword>
<dbReference type="GO" id="GO:0000271">
    <property type="term" value="P:polysaccharide biosynthetic process"/>
    <property type="evidence" value="ECO:0007669"/>
    <property type="project" value="InterPro"/>
</dbReference>
<dbReference type="HOGENOM" id="CLU_023810_3_2_3"/>
<dbReference type="Pfam" id="PF03721">
    <property type="entry name" value="UDPG_MGDP_dh_N"/>
    <property type="match status" value="1"/>
</dbReference>
<dbReference type="Gene3D" id="3.40.50.720">
    <property type="entry name" value="NAD(P)-binding Rossmann-like Domain"/>
    <property type="match status" value="2"/>
</dbReference>
<protein>
    <submittedName>
        <fullName evidence="5">Nucleotide sugar dehydrogenase</fullName>
    </submittedName>
</protein>
<gene>
    <name evidence="5" type="ORF">GKIL_0464</name>
</gene>
<dbReference type="PIRSF" id="PIRSF500136">
    <property type="entry name" value="UDP_ManNAc_DH"/>
    <property type="match status" value="1"/>
</dbReference>
<dbReference type="InterPro" id="IPR017476">
    <property type="entry name" value="UDP-Glc/GDP-Man"/>
</dbReference>
<dbReference type="InterPro" id="IPR014027">
    <property type="entry name" value="UDP-Glc/GDP-Man_DH_C"/>
</dbReference>
<dbReference type="Proteomes" id="UP000017396">
    <property type="component" value="Chromosome"/>
</dbReference>
<dbReference type="eggNOG" id="COG0677">
    <property type="taxonomic scope" value="Bacteria"/>
</dbReference>
<keyword evidence="2" id="KW-0520">NAD</keyword>
<dbReference type="PATRIC" id="fig|1183438.3.peg.462"/>
<dbReference type="Pfam" id="PF03720">
    <property type="entry name" value="UDPG_MGDP_dh_C"/>
    <property type="match status" value="1"/>
</dbReference>
<organism evidence="5 6">
    <name type="scientific">Gloeobacter kilaueensis (strain ATCC BAA-2537 / CCAP 1431/1 / ULC 316 / JS1)</name>
    <dbReference type="NCBI Taxonomy" id="1183438"/>
    <lineage>
        <taxon>Bacteria</taxon>
        <taxon>Bacillati</taxon>
        <taxon>Cyanobacteriota</taxon>
        <taxon>Cyanophyceae</taxon>
        <taxon>Gloeobacterales</taxon>
        <taxon>Gloeobacteraceae</taxon>
        <taxon>Gloeobacter</taxon>
    </lineage>
</organism>
<dbReference type="SUPFAM" id="SSF52413">
    <property type="entry name" value="UDP-glucose/GDP-mannose dehydrogenase C-terminal domain"/>
    <property type="match status" value="1"/>
</dbReference>
<evidence type="ECO:0000313" key="6">
    <source>
        <dbReference type="Proteomes" id="UP000017396"/>
    </source>
</evidence>
<comment type="similarity">
    <text evidence="3">Belongs to the UDP-glucose/GDP-mannose dehydrogenase family.</text>
</comment>
<dbReference type="EMBL" id="CP003587">
    <property type="protein sequence ID" value="AGY56710.1"/>
    <property type="molecule type" value="Genomic_DNA"/>
</dbReference>
<dbReference type="SUPFAM" id="SSF48179">
    <property type="entry name" value="6-phosphogluconate dehydrogenase C-terminal domain-like"/>
    <property type="match status" value="1"/>
</dbReference>
<dbReference type="GO" id="GO:0016628">
    <property type="term" value="F:oxidoreductase activity, acting on the CH-CH group of donors, NAD or NADP as acceptor"/>
    <property type="evidence" value="ECO:0007669"/>
    <property type="project" value="InterPro"/>
</dbReference>
<dbReference type="GO" id="GO:0051287">
    <property type="term" value="F:NAD binding"/>
    <property type="evidence" value="ECO:0007669"/>
    <property type="project" value="InterPro"/>
</dbReference>
<dbReference type="InterPro" id="IPR036291">
    <property type="entry name" value="NAD(P)-bd_dom_sf"/>
</dbReference>
<reference evidence="5 6" key="1">
    <citation type="journal article" date="2013" name="PLoS ONE">
        <title>Cultivation and Complete Genome Sequencing of Gloeobacter kilaueensis sp. nov., from a Lava Cave in Kilauea Caldera, Hawai'i.</title>
        <authorList>
            <person name="Saw J.H."/>
            <person name="Schatz M."/>
            <person name="Brown M.V."/>
            <person name="Kunkel D.D."/>
            <person name="Foster J.S."/>
            <person name="Shick H."/>
            <person name="Christensen S."/>
            <person name="Hou S."/>
            <person name="Wan X."/>
            <person name="Donachie S.P."/>
        </authorList>
    </citation>
    <scope>NUCLEOTIDE SEQUENCE [LARGE SCALE GENOMIC DNA]</scope>
    <source>
        <strain evidence="6">JS</strain>
    </source>
</reference>
<dbReference type="PIRSF" id="PIRSF000124">
    <property type="entry name" value="UDPglc_GDPman_dh"/>
    <property type="match status" value="1"/>
</dbReference>
<dbReference type="InterPro" id="IPR001732">
    <property type="entry name" value="UDP-Glc/GDP-Man_DH_N"/>
</dbReference>
<dbReference type="KEGG" id="glj:GKIL_0464"/>
<dbReference type="SMART" id="SM00984">
    <property type="entry name" value="UDPG_MGDP_dh_C"/>
    <property type="match status" value="1"/>
</dbReference>
<dbReference type="PANTHER" id="PTHR43491">
    <property type="entry name" value="UDP-N-ACETYL-D-MANNOSAMINE DEHYDROGENASE"/>
    <property type="match status" value="1"/>
</dbReference>
<keyword evidence="6" id="KW-1185">Reference proteome</keyword>
<dbReference type="GO" id="GO:0016616">
    <property type="term" value="F:oxidoreductase activity, acting on the CH-OH group of donors, NAD or NADP as acceptor"/>
    <property type="evidence" value="ECO:0007669"/>
    <property type="project" value="InterPro"/>
</dbReference>
<evidence type="ECO:0000256" key="1">
    <source>
        <dbReference type="ARBA" id="ARBA00023002"/>
    </source>
</evidence>
<dbReference type="STRING" id="1183438.GKIL_0464"/>
<dbReference type="InterPro" id="IPR014026">
    <property type="entry name" value="UDP-Glc/GDP-Man_DH_dimer"/>
</dbReference>
<sequence>MHSPTLQLDVKSSLLRKIQTRTARIAIVGLGYVGLPLAVQFAKSGFAVTGMDVDESKLARLNAGTSYIQDVESSDLRQFVAAERLTGTSDFSRLREADAIIVCVPTPLDRSKKPDISYIVAAAENIQASLRPGQIIVLESTTYPGTTDEVLLPMFEQMGLQIDRDFFLAFSPERVDPGNPTFRTGNIPKLVGGVSADSTEVATVLYRTVVGRVHSVSSARTAETAKLLENTFRSVNIALVNEMAQLCRHLGIDVWEVVEAAGTKPFGFMKFYPGPGIGGHCIPLDPYYLSWKARLHGYEPRFIELAEEVNSHMPDYVQSLVGEALNSQRKCVNGADILILGVAYKPDIDDYRESPALRLMQKLHRQGARLRYSDPHVPVLPFLVDTESYILQSQPLDAASIAAADLVVVVTDHRAFDWQLVADNAALVVDTRNALAAHRDCCPTFHL</sequence>
<name>U5QGB4_GLOK1</name>
<dbReference type="InterPro" id="IPR028359">
    <property type="entry name" value="UDP_ManNAc/GlcNAc_DH"/>
</dbReference>
<dbReference type="AlphaFoldDB" id="U5QGB4"/>
<evidence type="ECO:0000256" key="2">
    <source>
        <dbReference type="ARBA" id="ARBA00023027"/>
    </source>
</evidence>
<dbReference type="SUPFAM" id="SSF51735">
    <property type="entry name" value="NAD(P)-binding Rossmann-fold domains"/>
    <property type="match status" value="1"/>
</dbReference>
<proteinExistence type="inferred from homology"/>
<dbReference type="OrthoDB" id="9803238at2"/>
<evidence type="ECO:0000259" key="4">
    <source>
        <dbReference type="SMART" id="SM00984"/>
    </source>
</evidence>
<evidence type="ECO:0000313" key="5">
    <source>
        <dbReference type="EMBL" id="AGY56710.1"/>
    </source>
</evidence>
<dbReference type="InterPro" id="IPR008927">
    <property type="entry name" value="6-PGluconate_DH-like_C_sf"/>
</dbReference>
<dbReference type="Pfam" id="PF00984">
    <property type="entry name" value="UDPG_MGDP_dh"/>
    <property type="match status" value="1"/>
</dbReference>
<accession>U5QGB4</accession>
<evidence type="ECO:0000256" key="3">
    <source>
        <dbReference type="PIRNR" id="PIRNR000124"/>
    </source>
</evidence>
<dbReference type="RefSeq" id="WP_023171736.1">
    <property type="nucleotide sequence ID" value="NC_022600.1"/>
</dbReference>
<feature type="domain" description="UDP-glucose/GDP-mannose dehydrogenase C-terminal" evidence="4">
    <location>
        <begin position="338"/>
        <end position="437"/>
    </location>
</feature>